<comment type="pathway">
    <text evidence="3 10">Carbohydrate metabolism; galactose metabolism.</text>
</comment>
<evidence type="ECO:0000256" key="4">
    <source>
        <dbReference type="ARBA" id="ARBA00007637"/>
    </source>
</evidence>
<comment type="subunit">
    <text evidence="10">Homodimer.</text>
</comment>
<comment type="caution">
    <text evidence="12">The sequence shown here is derived from an EMBL/GenBank/DDBJ whole genome shotgun (WGS) entry which is preliminary data.</text>
</comment>
<dbReference type="PANTHER" id="PTHR43725:SF47">
    <property type="entry name" value="UDP-GLUCOSE 4-EPIMERASE"/>
    <property type="match status" value="1"/>
</dbReference>
<reference evidence="13" key="1">
    <citation type="submission" date="2023-07" db="EMBL/GenBank/DDBJ databases">
        <title>Novel species in the genus Lipingzhangella isolated from Sambhar Salt Lake.</title>
        <authorList>
            <person name="Jiya N."/>
            <person name="Kajale S."/>
            <person name="Sharma A."/>
        </authorList>
    </citation>
    <scope>NUCLEOTIDE SEQUENCE [LARGE SCALE GENOMIC DNA]</scope>
    <source>
        <strain evidence="13">LS1_29</strain>
    </source>
</reference>
<comment type="catalytic activity">
    <reaction evidence="1 10">
        <text>UDP-alpha-D-glucose = UDP-alpha-D-galactose</text>
        <dbReference type="Rhea" id="RHEA:22168"/>
        <dbReference type="ChEBI" id="CHEBI:58885"/>
        <dbReference type="ChEBI" id="CHEBI:66914"/>
        <dbReference type="EC" id="5.1.3.2"/>
    </reaction>
</comment>
<evidence type="ECO:0000256" key="8">
    <source>
        <dbReference type="ARBA" id="ARBA00023144"/>
    </source>
</evidence>
<keyword evidence="7 10" id="KW-0520">NAD</keyword>
<evidence type="ECO:0000256" key="1">
    <source>
        <dbReference type="ARBA" id="ARBA00000083"/>
    </source>
</evidence>
<proteinExistence type="inferred from homology"/>
<evidence type="ECO:0000256" key="3">
    <source>
        <dbReference type="ARBA" id="ARBA00004947"/>
    </source>
</evidence>
<evidence type="ECO:0000256" key="2">
    <source>
        <dbReference type="ARBA" id="ARBA00001911"/>
    </source>
</evidence>
<dbReference type="Gene3D" id="3.40.50.720">
    <property type="entry name" value="NAD(P)-binding Rossmann-like Domain"/>
    <property type="match status" value="1"/>
</dbReference>
<dbReference type="PANTHER" id="PTHR43725">
    <property type="entry name" value="UDP-GLUCOSE 4-EPIMERASE"/>
    <property type="match status" value="1"/>
</dbReference>
<dbReference type="NCBIfam" id="NF007956">
    <property type="entry name" value="PRK10675.1"/>
    <property type="match status" value="1"/>
</dbReference>
<dbReference type="InterPro" id="IPR005886">
    <property type="entry name" value="UDP_G4E"/>
</dbReference>
<keyword evidence="10" id="KW-0119">Carbohydrate metabolism</keyword>
<keyword evidence="8" id="KW-0299">Galactose metabolism</keyword>
<gene>
    <name evidence="12" type="primary">galE</name>
    <name evidence="12" type="ORF">RIF23_06125</name>
</gene>
<protein>
    <recommendedName>
        <fullName evidence="6 10">UDP-glucose 4-epimerase</fullName>
        <ecNumber evidence="5 10">5.1.3.2</ecNumber>
    </recommendedName>
</protein>
<dbReference type="Pfam" id="PF01370">
    <property type="entry name" value="Epimerase"/>
    <property type="match status" value="1"/>
</dbReference>
<dbReference type="GO" id="GO:0003978">
    <property type="term" value="F:UDP-glucose 4-epimerase activity"/>
    <property type="evidence" value="ECO:0007669"/>
    <property type="project" value="UniProtKB-EC"/>
</dbReference>
<dbReference type="SUPFAM" id="SSF51735">
    <property type="entry name" value="NAD(P)-binding Rossmann-fold domains"/>
    <property type="match status" value="1"/>
</dbReference>
<evidence type="ECO:0000256" key="5">
    <source>
        <dbReference type="ARBA" id="ARBA00013189"/>
    </source>
</evidence>
<dbReference type="NCBIfam" id="TIGR01179">
    <property type="entry name" value="galE"/>
    <property type="match status" value="1"/>
</dbReference>
<dbReference type="Gene3D" id="3.90.25.10">
    <property type="entry name" value="UDP-galactose 4-epimerase, domain 1"/>
    <property type="match status" value="1"/>
</dbReference>
<dbReference type="Proteomes" id="UP001250214">
    <property type="component" value="Unassembled WGS sequence"/>
</dbReference>
<feature type="domain" description="NAD-dependent epimerase/dehydratase" evidence="11">
    <location>
        <begin position="3"/>
        <end position="254"/>
    </location>
</feature>
<dbReference type="PRINTS" id="PR01713">
    <property type="entry name" value="NUCEPIMERASE"/>
</dbReference>
<sequence length="345" mass="37263">MNVLLTGGAGFVGTHVAVALVEAGHDVVLVDNFSNSHPEAVRRLGEITGRELACYAADCTDATALSSVFEEHRIDAVVHCAGLKAVGESTERPTLYYRTNLDAVLTLVETMAEHEVYRLVFSSSATIYGDPQTVPIPEDAPLTATNPYGATKLFAERILTDLAAADPRWRVTNLRYFNPIGAHPSGLIGEDPDGVPNNLFPYIAQVAAGRRERLQVFGADYATPDGTGVRDYLHVLDLAEGHVAALEHLDEVAPDPDTGTGRCRAYNLGTGRGLSVLEAIKAFEEASSRPVPHEITQRRPGDIAVCYADPSRAQRELGWQARRDVATACADAWRWQSRNPGGFTG</sequence>
<dbReference type="InterPro" id="IPR001509">
    <property type="entry name" value="Epimerase_deHydtase"/>
</dbReference>
<name>A0ABU2H4X5_9ACTN</name>
<evidence type="ECO:0000256" key="9">
    <source>
        <dbReference type="ARBA" id="ARBA00023235"/>
    </source>
</evidence>
<evidence type="ECO:0000259" key="11">
    <source>
        <dbReference type="Pfam" id="PF01370"/>
    </source>
</evidence>
<dbReference type="RefSeq" id="WP_310911405.1">
    <property type="nucleotide sequence ID" value="NZ_JAVLVT010000002.1"/>
</dbReference>
<comment type="similarity">
    <text evidence="4 10">Belongs to the NAD(P)-dependent epimerase/dehydratase family.</text>
</comment>
<keyword evidence="9 10" id="KW-0413">Isomerase</keyword>
<comment type="cofactor">
    <cofactor evidence="2 10">
        <name>NAD(+)</name>
        <dbReference type="ChEBI" id="CHEBI:57540"/>
    </cofactor>
</comment>
<dbReference type="EC" id="5.1.3.2" evidence="5 10"/>
<accession>A0ABU2H4X5</accession>
<evidence type="ECO:0000256" key="7">
    <source>
        <dbReference type="ARBA" id="ARBA00023027"/>
    </source>
</evidence>
<evidence type="ECO:0000313" key="13">
    <source>
        <dbReference type="Proteomes" id="UP001250214"/>
    </source>
</evidence>
<keyword evidence="13" id="KW-1185">Reference proteome</keyword>
<organism evidence="12 13">
    <name type="scientific">Lipingzhangella rawalii</name>
    <dbReference type="NCBI Taxonomy" id="2055835"/>
    <lineage>
        <taxon>Bacteria</taxon>
        <taxon>Bacillati</taxon>
        <taxon>Actinomycetota</taxon>
        <taxon>Actinomycetes</taxon>
        <taxon>Streptosporangiales</taxon>
        <taxon>Nocardiopsidaceae</taxon>
        <taxon>Lipingzhangella</taxon>
    </lineage>
</organism>
<dbReference type="CDD" id="cd05247">
    <property type="entry name" value="UDP_G4E_1_SDR_e"/>
    <property type="match status" value="1"/>
</dbReference>
<evidence type="ECO:0000256" key="10">
    <source>
        <dbReference type="RuleBase" id="RU366046"/>
    </source>
</evidence>
<evidence type="ECO:0000313" key="12">
    <source>
        <dbReference type="EMBL" id="MDS1269870.1"/>
    </source>
</evidence>
<dbReference type="EMBL" id="JAVLVT010000002">
    <property type="protein sequence ID" value="MDS1269870.1"/>
    <property type="molecule type" value="Genomic_DNA"/>
</dbReference>
<evidence type="ECO:0000256" key="6">
    <source>
        <dbReference type="ARBA" id="ARBA00018569"/>
    </source>
</evidence>
<dbReference type="InterPro" id="IPR036291">
    <property type="entry name" value="NAD(P)-bd_dom_sf"/>
</dbReference>